<name>A0A934IRW7_9HYPH</name>
<feature type="chain" id="PRO_5037020642" evidence="2">
    <location>
        <begin position="20"/>
        <end position="317"/>
    </location>
</feature>
<proteinExistence type="predicted"/>
<dbReference type="Proteomes" id="UP000609531">
    <property type="component" value="Unassembled WGS sequence"/>
</dbReference>
<feature type="compositionally biased region" description="Polar residues" evidence="1">
    <location>
        <begin position="172"/>
        <end position="182"/>
    </location>
</feature>
<evidence type="ECO:0000313" key="4">
    <source>
        <dbReference type="Proteomes" id="UP000609531"/>
    </source>
</evidence>
<gene>
    <name evidence="3" type="ORF">JCR33_14560</name>
</gene>
<dbReference type="EMBL" id="JAEKJA010000011">
    <property type="protein sequence ID" value="MBJ3776925.1"/>
    <property type="molecule type" value="Genomic_DNA"/>
</dbReference>
<accession>A0A934IRW7</accession>
<dbReference type="AlphaFoldDB" id="A0A934IRW7"/>
<keyword evidence="2" id="KW-0732">Signal</keyword>
<evidence type="ECO:0000313" key="3">
    <source>
        <dbReference type="EMBL" id="MBJ3776925.1"/>
    </source>
</evidence>
<feature type="compositionally biased region" description="Acidic residues" evidence="1">
    <location>
        <begin position="57"/>
        <end position="74"/>
    </location>
</feature>
<reference evidence="3" key="1">
    <citation type="submission" date="2020-12" db="EMBL/GenBank/DDBJ databases">
        <title>Bacterial taxonomy.</title>
        <authorList>
            <person name="Pan X."/>
        </authorList>
    </citation>
    <scope>NUCLEOTIDE SEQUENCE</scope>
    <source>
        <strain evidence="3">B2012</strain>
    </source>
</reference>
<feature type="compositionally biased region" description="Pro residues" evidence="1">
    <location>
        <begin position="141"/>
        <end position="153"/>
    </location>
</feature>
<comment type="caution">
    <text evidence="3">The sequence shown here is derived from an EMBL/GenBank/DDBJ whole genome shotgun (WGS) entry which is preliminary data.</text>
</comment>
<feature type="region of interest" description="Disordered" evidence="1">
    <location>
        <begin position="47"/>
        <end position="87"/>
    </location>
</feature>
<evidence type="ECO:0000256" key="2">
    <source>
        <dbReference type="SAM" id="SignalP"/>
    </source>
</evidence>
<organism evidence="3 4">
    <name type="scientific">Acuticoccus mangrovi</name>
    <dbReference type="NCBI Taxonomy" id="2796142"/>
    <lineage>
        <taxon>Bacteria</taxon>
        <taxon>Pseudomonadati</taxon>
        <taxon>Pseudomonadota</taxon>
        <taxon>Alphaproteobacteria</taxon>
        <taxon>Hyphomicrobiales</taxon>
        <taxon>Amorphaceae</taxon>
        <taxon>Acuticoccus</taxon>
    </lineage>
</organism>
<dbReference type="SUPFAM" id="SSF74653">
    <property type="entry name" value="TolA/TonB C-terminal domain"/>
    <property type="match status" value="1"/>
</dbReference>
<keyword evidence="4" id="KW-1185">Reference proteome</keyword>
<feature type="compositionally biased region" description="Low complexity" evidence="1">
    <location>
        <begin position="204"/>
        <end position="214"/>
    </location>
</feature>
<dbReference type="RefSeq" id="WP_198882817.1">
    <property type="nucleotide sequence ID" value="NZ_JAEKJA010000011.1"/>
</dbReference>
<feature type="region of interest" description="Disordered" evidence="1">
    <location>
        <begin position="100"/>
        <end position="216"/>
    </location>
</feature>
<feature type="compositionally biased region" description="Acidic residues" evidence="1">
    <location>
        <begin position="113"/>
        <end position="124"/>
    </location>
</feature>
<protein>
    <submittedName>
        <fullName evidence="3">Cell envelope integrity protein TolA</fullName>
    </submittedName>
</protein>
<sequence>MRNALIVSAILHFSLLAAAIISLPTSHFETPTVNALPVELVTIADETDLTEGRPEETEVVEEAATETVEAETPPEPEAQPGATDTPADEVATDADAIATAAESSAPEPAGEPEPVEATEPEPEPDPTPQTEVAAVERQPVEPEPQPSETPAPVPETVVPTRKPPPPPRRTQTARLEQQSSESFDADRLSQLINRTAPSGGGSGSAQASLGSESGRAQASLTLSEMDALRAQMQRCWNPPIGIEGGQDLVVTVQIRLAPDGSVVEIKQIGAQGLGALYDVAADAARRAVVQCQPYRLPPAKYEVWKDVQVNFDPRDLF</sequence>
<evidence type="ECO:0000256" key="1">
    <source>
        <dbReference type="SAM" id="MobiDB-lite"/>
    </source>
</evidence>
<feature type="signal peptide" evidence="2">
    <location>
        <begin position="1"/>
        <end position="19"/>
    </location>
</feature>
<dbReference type="Gene3D" id="3.30.1150.10">
    <property type="match status" value="1"/>
</dbReference>